<organism evidence="4 5">
    <name type="scientific">Bacillus aquiflavi</name>
    <dbReference type="NCBI Taxonomy" id="2672567"/>
    <lineage>
        <taxon>Bacteria</taxon>
        <taxon>Bacillati</taxon>
        <taxon>Bacillota</taxon>
        <taxon>Bacilli</taxon>
        <taxon>Bacillales</taxon>
        <taxon>Bacillaceae</taxon>
        <taxon>Bacillus</taxon>
    </lineage>
</organism>
<evidence type="ECO:0000313" key="6">
    <source>
        <dbReference type="Proteomes" id="UP000570010"/>
    </source>
</evidence>
<reference evidence="3 6" key="2">
    <citation type="submission" date="2020-07" db="EMBL/GenBank/DDBJ databases">
        <authorList>
            <person name="Feng H."/>
        </authorList>
    </citation>
    <scope>NUCLEOTIDE SEQUENCE [LARGE SCALE GENOMIC DNA]</scope>
    <source>
        <strain evidence="3">S-12</strain>
        <strain evidence="6">s-12</strain>
    </source>
</reference>
<proteinExistence type="predicted"/>
<feature type="region of interest" description="Disordered" evidence="1">
    <location>
        <begin position="130"/>
        <end position="165"/>
    </location>
</feature>
<evidence type="ECO:0000313" key="3">
    <source>
        <dbReference type="EMBL" id="MBA4538798.1"/>
    </source>
</evidence>
<dbReference type="InterPro" id="IPR029111">
    <property type="entry name" value="Ntox30"/>
</dbReference>
<reference evidence="4 5" key="1">
    <citation type="submission" date="2020-02" db="EMBL/GenBank/DDBJ databases">
        <title>Bacillus aquiflavi sp. nov., isolated from yellow water of strong flavor Chinese baijiu in Yibin region of China.</title>
        <authorList>
            <person name="Xie J."/>
        </authorList>
    </citation>
    <scope>NUCLEOTIDE SEQUENCE [LARGE SCALE GENOMIC DNA]</scope>
    <source>
        <strain evidence="4 5">3H-10</strain>
    </source>
</reference>
<evidence type="ECO:0000313" key="4">
    <source>
        <dbReference type="EMBL" id="NEY83148.1"/>
    </source>
</evidence>
<dbReference type="EMBL" id="JACEIO010000080">
    <property type="protein sequence ID" value="MBA4538798.1"/>
    <property type="molecule type" value="Genomic_DNA"/>
</dbReference>
<dbReference type="Pfam" id="PF15532">
    <property type="entry name" value="Ntox30"/>
    <property type="match status" value="1"/>
</dbReference>
<feature type="compositionally biased region" description="Polar residues" evidence="1">
    <location>
        <begin position="139"/>
        <end position="148"/>
    </location>
</feature>
<sequence>MDDLYNRIHQASKEAFGDSRGGKVSVSVGGSGKGYSITRKLGTGKVGDFNNIQGSTIDDILSRIPTDAKKRILTPQSGKVTEGFEYTWRNSDGKKMTVRVHGPDASAPVGSNASNGWIIRVQEGKKYLDPVTGEYQPRGITNPNSPNYSDDLANRTHIPIQPPKK</sequence>
<evidence type="ECO:0000313" key="5">
    <source>
        <dbReference type="Proteomes" id="UP000472971"/>
    </source>
</evidence>
<feature type="domain" description="Bacterial toxin 30" evidence="2">
    <location>
        <begin position="59"/>
        <end position="161"/>
    </location>
</feature>
<comment type="caution">
    <text evidence="4">The sequence shown here is derived from an EMBL/GenBank/DDBJ whole genome shotgun (WGS) entry which is preliminary data.</text>
</comment>
<keyword evidence="5" id="KW-1185">Reference proteome</keyword>
<evidence type="ECO:0000259" key="2">
    <source>
        <dbReference type="Pfam" id="PF15532"/>
    </source>
</evidence>
<dbReference type="AlphaFoldDB" id="A0A6B3W0X4"/>
<dbReference type="EMBL" id="JAAIWN010000082">
    <property type="protein sequence ID" value="NEY83148.1"/>
    <property type="molecule type" value="Genomic_DNA"/>
</dbReference>
<dbReference type="Proteomes" id="UP000472971">
    <property type="component" value="Unassembled WGS sequence"/>
</dbReference>
<dbReference type="Proteomes" id="UP000570010">
    <property type="component" value="Unassembled WGS sequence"/>
</dbReference>
<evidence type="ECO:0000256" key="1">
    <source>
        <dbReference type="SAM" id="MobiDB-lite"/>
    </source>
</evidence>
<accession>A0A6B3W0X4</accession>
<name>A0A6B3W0X4_9BACI</name>
<protein>
    <recommendedName>
        <fullName evidence="2">Bacterial toxin 30 domain-containing protein</fullName>
    </recommendedName>
</protein>
<gene>
    <name evidence="4" type="ORF">G4D64_17005</name>
    <name evidence="3" type="ORF">H1Z61_17110</name>
</gene>